<protein>
    <submittedName>
        <fullName evidence="3">Chromosome-associated kinesin KIF4</fullName>
    </submittedName>
</protein>
<keyword evidence="1" id="KW-0175">Coiled coil</keyword>
<evidence type="ECO:0000313" key="3">
    <source>
        <dbReference type="EMBL" id="KAI2651147.1"/>
    </source>
</evidence>
<accession>A0ABQ8LMG6</accession>
<proteinExistence type="predicted"/>
<reference evidence="3 4" key="1">
    <citation type="submission" date="2022-01" db="EMBL/GenBank/DDBJ databases">
        <title>A high-quality chromosome-level genome assembly of rohu carp, Labeo rohita.</title>
        <authorList>
            <person name="Arick M.A. II"/>
            <person name="Hsu C.-Y."/>
            <person name="Magbanua Z."/>
            <person name="Pechanova O."/>
            <person name="Grover C."/>
            <person name="Miller E."/>
            <person name="Thrash A."/>
            <person name="Ezzel L."/>
            <person name="Alam S."/>
            <person name="Benzie J."/>
            <person name="Hamilton M."/>
            <person name="Karsi A."/>
            <person name="Lawrence M.L."/>
            <person name="Peterson D.G."/>
        </authorList>
    </citation>
    <scope>NUCLEOTIDE SEQUENCE [LARGE SCALE GENOMIC DNA]</scope>
    <source>
        <strain evidence="4">BAU-BD-2019</strain>
        <tissue evidence="3">Blood</tissue>
    </source>
</reference>
<organism evidence="3 4">
    <name type="scientific">Labeo rohita</name>
    <name type="common">Indian major carp</name>
    <name type="synonym">Cyprinus rohita</name>
    <dbReference type="NCBI Taxonomy" id="84645"/>
    <lineage>
        <taxon>Eukaryota</taxon>
        <taxon>Metazoa</taxon>
        <taxon>Chordata</taxon>
        <taxon>Craniata</taxon>
        <taxon>Vertebrata</taxon>
        <taxon>Euteleostomi</taxon>
        <taxon>Actinopterygii</taxon>
        <taxon>Neopterygii</taxon>
        <taxon>Teleostei</taxon>
        <taxon>Ostariophysi</taxon>
        <taxon>Cypriniformes</taxon>
        <taxon>Cyprinidae</taxon>
        <taxon>Labeoninae</taxon>
        <taxon>Labeonini</taxon>
        <taxon>Labeo</taxon>
    </lineage>
</organism>
<keyword evidence="2" id="KW-0472">Membrane</keyword>
<name>A0ABQ8LMG6_LABRO</name>
<evidence type="ECO:0000256" key="2">
    <source>
        <dbReference type="SAM" id="Phobius"/>
    </source>
</evidence>
<evidence type="ECO:0000313" key="4">
    <source>
        <dbReference type="Proteomes" id="UP000830375"/>
    </source>
</evidence>
<feature type="coiled-coil region" evidence="1">
    <location>
        <begin position="13"/>
        <end position="68"/>
    </location>
</feature>
<gene>
    <name evidence="3" type="ORF">H4Q32_019172</name>
</gene>
<keyword evidence="2" id="KW-0812">Transmembrane</keyword>
<comment type="caution">
    <text evidence="3">The sequence shown here is derived from an EMBL/GenBank/DDBJ whole genome shotgun (WGS) entry which is preliminary data.</text>
</comment>
<dbReference type="EMBL" id="JACTAM010000021">
    <property type="protein sequence ID" value="KAI2651147.1"/>
    <property type="molecule type" value="Genomic_DNA"/>
</dbReference>
<evidence type="ECO:0000256" key="1">
    <source>
        <dbReference type="SAM" id="Coils"/>
    </source>
</evidence>
<keyword evidence="2" id="KW-1133">Transmembrane helix</keyword>
<keyword evidence="4" id="KW-1185">Reference proteome</keyword>
<dbReference type="Proteomes" id="UP000830375">
    <property type="component" value="Unassembled WGS sequence"/>
</dbReference>
<sequence length="164" mass="19171">MRLVFRSEPVENVSDILEQNRCLQDENGKLSRELSEAVGQTALMFERIIMMEQTNEKLQSKLEELRQHAACKVDLQKMVETLEDQELKENMEVIQNLQQLILELQVIEWRKMVCVFGFLFVCLFCCCCCCCCCCFFFFFFFGLGVGLHVVIYVYRPKLNSSCSD</sequence>
<feature type="transmembrane region" description="Helical" evidence="2">
    <location>
        <begin position="118"/>
        <end position="151"/>
    </location>
</feature>